<evidence type="ECO:0000256" key="1">
    <source>
        <dbReference type="ARBA" id="ARBA00004429"/>
    </source>
</evidence>
<feature type="transmembrane region" description="Helical" evidence="8">
    <location>
        <begin position="64"/>
        <end position="92"/>
    </location>
</feature>
<evidence type="ECO:0000256" key="5">
    <source>
        <dbReference type="ARBA" id="ARBA00022692"/>
    </source>
</evidence>
<organism evidence="10 11">
    <name type="scientific">Pseudodesulfovibrio hydrargyri</name>
    <dbReference type="NCBI Taxonomy" id="2125990"/>
    <lineage>
        <taxon>Bacteria</taxon>
        <taxon>Pseudomonadati</taxon>
        <taxon>Thermodesulfobacteriota</taxon>
        <taxon>Desulfovibrionia</taxon>
        <taxon>Desulfovibrionales</taxon>
        <taxon>Desulfovibrionaceae</taxon>
    </lineage>
</organism>
<protein>
    <submittedName>
        <fullName evidence="10">Spermidine/putrescine transport system permease protein PotB</fullName>
    </submittedName>
</protein>
<dbReference type="PANTHER" id="PTHR43357:SF4">
    <property type="entry name" value="INNER MEMBRANE ABC TRANSPORTER PERMEASE PROTEIN YDCV"/>
    <property type="match status" value="1"/>
</dbReference>
<dbReference type="CDD" id="cd06261">
    <property type="entry name" value="TM_PBP2"/>
    <property type="match status" value="2"/>
</dbReference>
<dbReference type="PANTHER" id="PTHR43357">
    <property type="entry name" value="INNER MEMBRANE ABC TRANSPORTER PERMEASE PROTEIN YDCV"/>
    <property type="match status" value="1"/>
</dbReference>
<feature type="transmembrane region" description="Helical" evidence="8">
    <location>
        <begin position="145"/>
        <end position="173"/>
    </location>
</feature>
<feature type="transmembrane region" description="Helical" evidence="8">
    <location>
        <begin position="422"/>
        <end position="441"/>
    </location>
</feature>
<evidence type="ECO:0000256" key="4">
    <source>
        <dbReference type="ARBA" id="ARBA00022519"/>
    </source>
</evidence>
<dbReference type="Pfam" id="PF00528">
    <property type="entry name" value="BPD_transp_1"/>
    <property type="match status" value="2"/>
</dbReference>
<dbReference type="GO" id="GO:0005886">
    <property type="term" value="C:plasma membrane"/>
    <property type="evidence" value="ECO:0007669"/>
    <property type="project" value="UniProtKB-SubCell"/>
</dbReference>
<keyword evidence="5 8" id="KW-0812">Transmembrane</keyword>
<keyword evidence="11" id="KW-1185">Reference proteome</keyword>
<evidence type="ECO:0000256" key="7">
    <source>
        <dbReference type="ARBA" id="ARBA00023136"/>
    </source>
</evidence>
<feature type="transmembrane region" description="Helical" evidence="8">
    <location>
        <begin position="194"/>
        <end position="227"/>
    </location>
</feature>
<feature type="transmembrane region" description="Helical" evidence="8">
    <location>
        <begin position="104"/>
        <end position="125"/>
    </location>
</feature>
<comment type="subcellular location">
    <subcellularLocation>
        <location evidence="1">Cell inner membrane</location>
        <topology evidence="1">Multi-pass membrane protein</topology>
    </subcellularLocation>
    <subcellularLocation>
        <location evidence="8">Cell membrane</location>
        <topology evidence="8">Multi-pass membrane protein</topology>
    </subcellularLocation>
</comment>
<dbReference type="RefSeq" id="WP_071546104.1">
    <property type="nucleotide sequence ID" value="NZ_LKAQ01000004.1"/>
</dbReference>
<feature type="transmembrane region" description="Helical" evidence="8">
    <location>
        <begin position="12"/>
        <end position="30"/>
    </location>
</feature>
<feature type="transmembrane region" description="Helical" evidence="8">
    <location>
        <begin position="531"/>
        <end position="555"/>
    </location>
</feature>
<dbReference type="AlphaFoldDB" id="A0A1J5MXL2"/>
<feature type="transmembrane region" description="Helical" evidence="8">
    <location>
        <begin position="303"/>
        <end position="325"/>
    </location>
</feature>
<evidence type="ECO:0000256" key="8">
    <source>
        <dbReference type="RuleBase" id="RU363032"/>
    </source>
</evidence>
<feature type="transmembrane region" description="Helical" evidence="8">
    <location>
        <begin position="389"/>
        <end position="410"/>
    </location>
</feature>
<evidence type="ECO:0000259" key="9">
    <source>
        <dbReference type="PROSITE" id="PS50928"/>
    </source>
</evidence>
<dbReference type="Proteomes" id="UP000181901">
    <property type="component" value="Unassembled WGS sequence"/>
</dbReference>
<evidence type="ECO:0000256" key="2">
    <source>
        <dbReference type="ARBA" id="ARBA00022448"/>
    </source>
</evidence>
<comment type="similarity">
    <text evidence="8">Belongs to the binding-protein-dependent transport system permease family.</text>
</comment>
<feature type="transmembrane region" description="Helical" evidence="8">
    <location>
        <begin position="363"/>
        <end position="382"/>
    </location>
</feature>
<reference evidence="10 11" key="1">
    <citation type="submission" date="2015-09" db="EMBL/GenBank/DDBJ databases">
        <title>Genome of Desulfovibrio dechloracetivorans BerOc1, a mercury methylating strain isolated from highly hydrocarbons and metals contaminated coastal sediments.</title>
        <authorList>
            <person name="Goni Urriza M."/>
            <person name="Gassie C."/>
            <person name="Bouchez O."/>
            <person name="Klopp C."/>
            <person name="Ranchou-Peyruse A."/>
            <person name="Remy G."/>
        </authorList>
    </citation>
    <scope>NUCLEOTIDE SEQUENCE [LARGE SCALE GENOMIC DNA]</scope>
    <source>
        <strain evidence="10 11">BerOc1</strain>
    </source>
</reference>
<accession>A0A1J5MXL2</accession>
<dbReference type="InterPro" id="IPR035906">
    <property type="entry name" value="MetI-like_sf"/>
</dbReference>
<dbReference type="InterPro" id="IPR000515">
    <property type="entry name" value="MetI-like"/>
</dbReference>
<keyword evidence="2 8" id="KW-0813">Transport</keyword>
<evidence type="ECO:0000256" key="6">
    <source>
        <dbReference type="ARBA" id="ARBA00022989"/>
    </source>
</evidence>
<keyword evidence="3" id="KW-1003">Cell membrane</keyword>
<dbReference type="SUPFAM" id="SSF161098">
    <property type="entry name" value="MetI-like"/>
    <property type="match status" value="2"/>
</dbReference>
<keyword evidence="4" id="KW-0997">Cell inner membrane</keyword>
<feature type="transmembrane region" description="Helical" evidence="8">
    <location>
        <begin position="247"/>
        <end position="269"/>
    </location>
</feature>
<name>A0A1J5MXL2_9BACT</name>
<dbReference type="Gene3D" id="1.10.3720.10">
    <property type="entry name" value="MetI-like"/>
    <property type="match status" value="2"/>
</dbReference>
<dbReference type="OrthoDB" id="7056428at2"/>
<gene>
    <name evidence="10" type="primary">potB_4</name>
    <name evidence="10" type="ORF">BerOc1_02631</name>
</gene>
<evidence type="ECO:0000313" key="11">
    <source>
        <dbReference type="Proteomes" id="UP000181901"/>
    </source>
</evidence>
<dbReference type="GO" id="GO:0055085">
    <property type="term" value="P:transmembrane transport"/>
    <property type="evidence" value="ECO:0007669"/>
    <property type="project" value="InterPro"/>
</dbReference>
<keyword evidence="6 8" id="KW-1133">Transmembrane helix</keyword>
<evidence type="ECO:0000256" key="3">
    <source>
        <dbReference type="ARBA" id="ARBA00022475"/>
    </source>
</evidence>
<dbReference type="EMBL" id="LKAQ01000004">
    <property type="protein sequence ID" value="OIQ50690.1"/>
    <property type="molecule type" value="Genomic_DNA"/>
</dbReference>
<proteinExistence type="inferred from homology"/>
<dbReference type="PROSITE" id="PS50928">
    <property type="entry name" value="ABC_TM1"/>
    <property type="match status" value="2"/>
</dbReference>
<feature type="transmembrane region" description="Helical" evidence="8">
    <location>
        <begin position="488"/>
        <end position="511"/>
    </location>
</feature>
<sequence>MLADKRRLPLRLLTAVLIWFLGGFVLYPALSTLMVSLAPDKGTAAGAGLARYLTFFSSATDLAVLWNSVVLGLLTVLACGATGTALAFFVHYFEFPLRGLVDKILLLPVMMPGIIIVFAFVQLYGESGLVTKTVETWLGLNGAPWDFAGLPGILFVHTYTQYVYFYIAVSLAIRHIDGSVVESARGLGASRLKVFTSVILPYLTPALVTSAAVTFMTGIGSFTAPSIIGGPYKVLTTQILLAKANNYMGVAAVQVVVLTVISLIFFAVLRYYEGGRLFAAQVKGTPMRPADVRNPLARYAMRGAAWLMVAMVVLPFAAIVLLSFVDSASWMVSIYPEHFFLDNFEAVFTRARKFRPFLNSVNMSLLAALGCLAVAVPASFIIEKTRLKLRWLIEFLVILPWAMPASAIAVNLINANSTPNVFAFNAILLGSYFLLPLGYLIKSLPIVVKIVHVSFQNLSTTLFEASASLGAGRFQTLRGVALPMLSPGLLAGFLLVFIHSVGEYTVSAFLYTASNKPMSIAMVNAIFEYEIGLSMAYGTLLLVLTGALGAVIGLVRRDALSGGSGN</sequence>
<comment type="caution">
    <text evidence="10">The sequence shown here is derived from an EMBL/GenBank/DDBJ whole genome shotgun (WGS) entry which is preliminary data.</text>
</comment>
<feature type="domain" description="ABC transmembrane type-1" evidence="9">
    <location>
        <begin position="357"/>
        <end position="552"/>
    </location>
</feature>
<evidence type="ECO:0000313" key="10">
    <source>
        <dbReference type="EMBL" id="OIQ50690.1"/>
    </source>
</evidence>
<keyword evidence="7 8" id="KW-0472">Membrane</keyword>
<feature type="domain" description="ABC transmembrane type-1" evidence="9">
    <location>
        <begin position="65"/>
        <end position="269"/>
    </location>
</feature>